<gene>
    <name evidence="2" type="ORF">EAH78_11895</name>
</gene>
<sequence length="80" mass="8505">MDIDENAPGNISQQGSTSGTDNETGHDPKRSEVPSKTAEVDAPNNPKQDPAAKENSFSPDFKSEPEHKPVQDADIDTQGG</sequence>
<feature type="region of interest" description="Disordered" evidence="1">
    <location>
        <begin position="1"/>
        <end position="80"/>
    </location>
</feature>
<feature type="compositionally biased region" description="Basic and acidic residues" evidence="1">
    <location>
        <begin position="61"/>
        <end position="71"/>
    </location>
</feature>
<comment type="caution">
    <text evidence="2">The sequence shown here is derived from an EMBL/GenBank/DDBJ whole genome shotgun (WGS) entry which is preliminary data.</text>
</comment>
<reference evidence="2 3" key="1">
    <citation type="journal article" date="2019" name="Environ. Microbiol.">
        <title>Species interactions and distinct microbial communities in high Arctic permafrost affected cryosols are associated with the CH4 and CO2 gas fluxes.</title>
        <authorList>
            <person name="Altshuler I."/>
            <person name="Hamel J."/>
            <person name="Turney S."/>
            <person name="Magnuson E."/>
            <person name="Levesque R."/>
            <person name="Greer C."/>
            <person name="Whyte L.G."/>
        </authorList>
    </citation>
    <scope>NUCLEOTIDE SEQUENCE [LARGE SCALE GENOMIC DNA]</scope>
    <source>
        <strain evidence="2 3">E3</strain>
    </source>
</reference>
<dbReference type="EMBL" id="RCZE01000005">
    <property type="protein sequence ID" value="TPG78277.1"/>
    <property type="molecule type" value="Genomic_DNA"/>
</dbReference>
<feature type="compositionally biased region" description="Polar residues" evidence="1">
    <location>
        <begin position="9"/>
        <end position="22"/>
    </location>
</feature>
<evidence type="ECO:0000313" key="3">
    <source>
        <dbReference type="Proteomes" id="UP000317933"/>
    </source>
</evidence>
<proteinExistence type="predicted"/>
<accession>A0A502HU68</accession>
<name>A0A502HU68_9PSED</name>
<protein>
    <submittedName>
        <fullName evidence="2">Uncharacterized protein</fullName>
    </submittedName>
</protein>
<organism evidence="2 3">
    <name type="scientific">Pseudomonas arsenicoxydans</name>
    <dbReference type="NCBI Taxonomy" id="702115"/>
    <lineage>
        <taxon>Bacteria</taxon>
        <taxon>Pseudomonadati</taxon>
        <taxon>Pseudomonadota</taxon>
        <taxon>Gammaproteobacteria</taxon>
        <taxon>Pseudomonadales</taxon>
        <taxon>Pseudomonadaceae</taxon>
        <taxon>Pseudomonas</taxon>
    </lineage>
</organism>
<feature type="compositionally biased region" description="Basic and acidic residues" evidence="1">
    <location>
        <begin position="23"/>
        <end position="33"/>
    </location>
</feature>
<dbReference type="AlphaFoldDB" id="A0A502HU68"/>
<evidence type="ECO:0000313" key="2">
    <source>
        <dbReference type="EMBL" id="TPG78277.1"/>
    </source>
</evidence>
<dbReference type="Proteomes" id="UP000317933">
    <property type="component" value="Unassembled WGS sequence"/>
</dbReference>
<evidence type="ECO:0000256" key="1">
    <source>
        <dbReference type="SAM" id="MobiDB-lite"/>
    </source>
</evidence>
<dbReference type="RefSeq" id="WP_140667709.1">
    <property type="nucleotide sequence ID" value="NZ_RCZE01000005.1"/>
</dbReference>